<gene>
    <name evidence="1" type="ORF">HED55_23480</name>
</gene>
<reference evidence="1 2" key="1">
    <citation type="submission" date="2020-03" db="EMBL/GenBank/DDBJ databases">
        <title>Whole genome sequencing of clinical and environmental type strains of Ochrobactrum.</title>
        <authorList>
            <person name="Dharne M."/>
        </authorList>
    </citation>
    <scope>NUCLEOTIDE SEQUENCE [LARGE SCALE GENOMIC DNA]</scope>
    <source>
        <strain evidence="1 2">CIP 109452</strain>
    </source>
</reference>
<name>A0ABX1DQD3_9HYPH</name>
<dbReference type="EMBL" id="JAAVLN010000003">
    <property type="protein sequence ID" value="NKC05056.1"/>
    <property type="molecule type" value="Genomic_DNA"/>
</dbReference>
<protein>
    <submittedName>
        <fullName evidence="1">Uncharacterized protein</fullName>
    </submittedName>
</protein>
<proteinExistence type="predicted"/>
<sequence>MGEATKETLFKQPLTRMETKNATTDKTAKAILEKERAAIDAKTERLRAARLERDHTKFSKE</sequence>
<evidence type="ECO:0000313" key="2">
    <source>
        <dbReference type="Proteomes" id="UP000704467"/>
    </source>
</evidence>
<evidence type="ECO:0000313" key="1">
    <source>
        <dbReference type="EMBL" id="NKC05056.1"/>
    </source>
</evidence>
<accession>A0ABX1DQD3</accession>
<comment type="caution">
    <text evidence="1">The sequence shown here is derived from an EMBL/GenBank/DDBJ whole genome shotgun (WGS) entry which is preliminary data.</text>
</comment>
<keyword evidence="2" id="KW-1185">Reference proteome</keyword>
<dbReference type="RefSeq" id="WP_138784314.1">
    <property type="nucleotide sequence ID" value="NZ_JBHEEQ010000001.1"/>
</dbReference>
<organism evidence="1 2">
    <name type="scientific">Brucella haematophila</name>
    <dbReference type="NCBI Taxonomy" id="419474"/>
    <lineage>
        <taxon>Bacteria</taxon>
        <taxon>Pseudomonadati</taxon>
        <taxon>Pseudomonadota</taxon>
        <taxon>Alphaproteobacteria</taxon>
        <taxon>Hyphomicrobiales</taxon>
        <taxon>Brucellaceae</taxon>
        <taxon>Brucella/Ochrobactrum group</taxon>
        <taxon>Brucella</taxon>
    </lineage>
</organism>
<dbReference type="Proteomes" id="UP000704467">
    <property type="component" value="Unassembled WGS sequence"/>
</dbReference>